<dbReference type="HOGENOM" id="CLU_2524064_0_0_7"/>
<gene>
    <name evidence="2" type="ordered locus">LILAB_04700</name>
</gene>
<dbReference type="STRING" id="483219.LILAB_04700"/>
<dbReference type="SUPFAM" id="SSF55874">
    <property type="entry name" value="ATPase domain of HSP90 chaperone/DNA topoisomerase II/histidine kinase"/>
    <property type="match status" value="1"/>
</dbReference>
<organism evidence="2 3">
    <name type="scientific">Myxococcus fulvus (strain ATCC BAA-855 / HW-1)</name>
    <dbReference type="NCBI Taxonomy" id="483219"/>
    <lineage>
        <taxon>Bacteria</taxon>
        <taxon>Pseudomonadati</taxon>
        <taxon>Myxococcota</taxon>
        <taxon>Myxococcia</taxon>
        <taxon>Myxococcales</taxon>
        <taxon>Cystobacterineae</taxon>
        <taxon>Myxococcaceae</taxon>
        <taxon>Myxococcus</taxon>
    </lineage>
</organism>
<dbReference type="Gene3D" id="3.30.565.10">
    <property type="entry name" value="Histidine kinase-like ATPase, C-terminal domain"/>
    <property type="match status" value="1"/>
</dbReference>
<keyword evidence="2" id="KW-0418">Kinase</keyword>
<accession>F8CNE4</accession>
<dbReference type="AlphaFoldDB" id="F8CNE4"/>
<dbReference type="KEGG" id="mfu:LILAB_04700"/>
<dbReference type="GO" id="GO:0016301">
    <property type="term" value="F:kinase activity"/>
    <property type="evidence" value="ECO:0007669"/>
    <property type="project" value="UniProtKB-KW"/>
</dbReference>
<protein>
    <submittedName>
        <fullName evidence="2">Protein kinase</fullName>
    </submittedName>
</protein>
<reference evidence="2 3" key="1">
    <citation type="journal article" date="2011" name="J. Bacteriol.">
        <title>Genome sequence of the halotolerant marine bacterium Myxococcus fulvus HW-1.</title>
        <authorList>
            <person name="Li Z.F."/>
            <person name="Li X."/>
            <person name="Liu H."/>
            <person name="Liu X."/>
            <person name="Han K."/>
            <person name="Wu Z.H."/>
            <person name="Hu W."/>
            <person name="Li F.F."/>
            <person name="Li Y.Z."/>
        </authorList>
    </citation>
    <scope>NUCLEOTIDE SEQUENCE [LARGE SCALE GENOMIC DNA]</scope>
    <source>
        <strain evidence="3">ATCC BAA-855 / HW-1</strain>
    </source>
</reference>
<dbReference type="Proteomes" id="UP000000488">
    <property type="component" value="Chromosome"/>
</dbReference>
<sequence length="84" mass="9068">MERFIETAARTGSRVDVRAEGPVEGMWDRSRLDQVVANLLGNALKFGEGRPIEISLSRGIEVHGGASVPAPEGSRGRVAGVRRR</sequence>
<evidence type="ECO:0000313" key="2">
    <source>
        <dbReference type="EMBL" id="AEI62861.1"/>
    </source>
</evidence>
<evidence type="ECO:0000313" key="3">
    <source>
        <dbReference type="Proteomes" id="UP000000488"/>
    </source>
</evidence>
<dbReference type="InterPro" id="IPR036890">
    <property type="entry name" value="HATPase_C_sf"/>
</dbReference>
<proteinExistence type="predicted"/>
<dbReference type="eggNOG" id="COG2205">
    <property type="taxonomic scope" value="Bacteria"/>
</dbReference>
<evidence type="ECO:0000256" key="1">
    <source>
        <dbReference type="SAM" id="MobiDB-lite"/>
    </source>
</evidence>
<name>F8CNE4_MYXFH</name>
<feature type="region of interest" description="Disordered" evidence="1">
    <location>
        <begin position="63"/>
        <end position="84"/>
    </location>
</feature>
<dbReference type="EMBL" id="CP002830">
    <property type="protein sequence ID" value="AEI62861.1"/>
    <property type="molecule type" value="Genomic_DNA"/>
</dbReference>
<keyword evidence="2" id="KW-0808">Transferase</keyword>